<dbReference type="InterPro" id="IPR016032">
    <property type="entry name" value="Sig_transdc_resp-reg_C-effctor"/>
</dbReference>
<gene>
    <name evidence="3" type="ORF">IF188_02840</name>
</gene>
<dbReference type="SMART" id="SM00421">
    <property type="entry name" value="HTH_LUXR"/>
    <property type="match status" value="1"/>
</dbReference>
<dbReference type="Gene3D" id="1.10.10.10">
    <property type="entry name" value="Winged helix-like DNA-binding domain superfamily/Winged helix DNA-binding domain"/>
    <property type="match status" value="1"/>
</dbReference>
<feature type="compositionally biased region" description="Acidic residues" evidence="1">
    <location>
        <begin position="77"/>
        <end position="88"/>
    </location>
</feature>
<name>A0ABR8NL23_9MICO</name>
<feature type="region of interest" description="Disordered" evidence="1">
    <location>
        <begin position="76"/>
        <end position="98"/>
    </location>
</feature>
<evidence type="ECO:0000313" key="3">
    <source>
        <dbReference type="EMBL" id="MBD3940633.1"/>
    </source>
</evidence>
<evidence type="ECO:0000313" key="4">
    <source>
        <dbReference type="Proteomes" id="UP000598426"/>
    </source>
</evidence>
<evidence type="ECO:0000256" key="1">
    <source>
        <dbReference type="SAM" id="MobiDB-lite"/>
    </source>
</evidence>
<protein>
    <submittedName>
        <fullName evidence="3">Helix-turn-helix transcriptional regulator</fullName>
    </submittedName>
</protein>
<accession>A0ABR8NL23</accession>
<reference evidence="3 4" key="1">
    <citation type="submission" date="2020-09" db="EMBL/GenBank/DDBJ databases">
        <title>Isolation and identification of active actinomycetes.</title>
        <authorList>
            <person name="Li X."/>
        </authorList>
    </citation>
    <scope>NUCLEOTIDE SEQUENCE [LARGE SCALE GENOMIC DNA]</scope>
    <source>
        <strain evidence="3 4">NEAU-LLC</strain>
    </source>
</reference>
<feature type="domain" description="HTH luxR-type" evidence="2">
    <location>
        <begin position="194"/>
        <end position="251"/>
    </location>
</feature>
<dbReference type="InterPro" id="IPR000792">
    <property type="entry name" value="Tscrpt_reg_LuxR_C"/>
</dbReference>
<dbReference type="InterPro" id="IPR036388">
    <property type="entry name" value="WH-like_DNA-bd_sf"/>
</dbReference>
<dbReference type="EMBL" id="JACXZS010000001">
    <property type="protein sequence ID" value="MBD3940633.1"/>
    <property type="molecule type" value="Genomic_DNA"/>
</dbReference>
<comment type="caution">
    <text evidence="3">The sequence shown here is derived from an EMBL/GenBank/DDBJ whole genome shotgun (WGS) entry which is preliminary data.</text>
</comment>
<evidence type="ECO:0000259" key="2">
    <source>
        <dbReference type="SMART" id="SM00421"/>
    </source>
</evidence>
<dbReference type="SUPFAM" id="SSF46894">
    <property type="entry name" value="C-terminal effector domain of the bipartite response regulators"/>
    <property type="match status" value="1"/>
</dbReference>
<dbReference type="Proteomes" id="UP000598426">
    <property type="component" value="Unassembled WGS sequence"/>
</dbReference>
<sequence length="257" mass="28322">MVARSRDRLRRAEDAFLELVEAYRREHTAAAASDLVEFVDGRSAQAAWISRLESGAHRSIDVFQTGRNLVVPVADSIYEDPPEPDAEPEASTGFDPLAEPAAAHHDGVRYRVVVDSDFLTEPAAIRALDERLALGHEVRIVDDPLAKLVIVDGELGMIQVSGTASVVLRAPLVVLGAQLFETTWRHARPYFSDGAQLSTDDRRVLQLMLAGLTDAAAASQLGTSPRTIQRRLRALMNRAQVTSRVQLGWHAMRNNWI</sequence>
<keyword evidence="4" id="KW-1185">Reference proteome</keyword>
<dbReference type="Pfam" id="PF00196">
    <property type="entry name" value="GerE"/>
    <property type="match status" value="1"/>
</dbReference>
<proteinExistence type="predicted"/>
<organism evidence="3 4">
    <name type="scientific">Microbacterium helvum</name>
    <dbReference type="NCBI Taxonomy" id="2773713"/>
    <lineage>
        <taxon>Bacteria</taxon>
        <taxon>Bacillati</taxon>
        <taxon>Actinomycetota</taxon>
        <taxon>Actinomycetes</taxon>
        <taxon>Micrococcales</taxon>
        <taxon>Microbacteriaceae</taxon>
        <taxon>Microbacterium</taxon>
    </lineage>
</organism>